<feature type="compositionally biased region" description="Basic and acidic residues" evidence="1">
    <location>
        <begin position="60"/>
        <end position="71"/>
    </location>
</feature>
<dbReference type="EMBL" id="OU963869">
    <property type="protein sequence ID" value="CAH0394819.1"/>
    <property type="molecule type" value="Genomic_DNA"/>
</dbReference>
<dbReference type="SUPFAM" id="SSF57756">
    <property type="entry name" value="Retrovirus zinc finger-like domains"/>
    <property type="match status" value="1"/>
</dbReference>
<organism evidence="2 3">
    <name type="scientific">Bemisia tabaci</name>
    <name type="common">Sweetpotato whitefly</name>
    <name type="synonym">Aleurodes tabaci</name>
    <dbReference type="NCBI Taxonomy" id="7038"/>
    <lineage>
        <taxon>Eukaryota</taxon>
        <taxon>Metazoa</taxon>
        <taxon>Ecdysozoa</taxon>
        <taxon>Arthropoda</taxon>
        <taxon>Hexapoda</taxon>
        <taxon>Insecta</taxon>
        <taxon>Pterygota</taxon>
        <taxon>Neoptera</taxon>
        <taxon>Paraneoptera</taxon>
        <taxon>Hemiptera</taxon>
        <taxon>Sternorrhyncha</taxon>
        <taxon>Aleyrodoidea</taxon>
        <taxon>Aleyrodidae</taxon>
        <taxon>Aleyrodinae</taxon>
        <taxon>Bemisia</taxon>
    </lineage>
</organism>
<proteinExistence type="predicted"/>
<dbReference type="InterPro" id="IPR036875">
    <property type="entry name" value="Znf_CCHC_sf"/>
</dbReference>
<dbReference type="GO" id="GO:0003676">
    <property type="term" value="F:nucleic acid binding"/>
    <property type="evidence" value="ECO:0007669"/>
    <property type="project" value="InterPro"/>
</dbReference>
<name>A0A9P0AN03_BEMTA</name>
<evidence type="ECO:0000313" key="3">
    <source>
        <dbReference type="Proteomes" id="UP001152759"/>
    </source>
</evidence>
<dbReference type="Pfam" id="PF13917">
    <property type="entry name" value="zf-CCHC_3"/>
    <property type="match status" value="1"/>
</dbReference>
<feature type="compositionally biased region" description="Low complexity" evidence="1">
    <location>
        <begin position="89"/>
        <end position="137"/>
    </location>
</feature>
<dbReference type="PANTHER" id="PTHR13491">
    <property type="entry name" value="ZCCHC10 PROTEIN"/>
    <property type="match status" value="1"/>
</dbReference>
<dbReference type="Proteomes" id="UP001152759">
    <property type="component" value="Chromosome 8"/>
</dbReference>
<reference evidence="2" key="1">
    <citation type="submission" date="2021-12" db="EMBL/GenBank/DDBJ databases">
        <authorList>
            <person name="King R."/>
        </authorList>
    </citation>
    <scope>NUCLEOTIDE SEQUENCE</scope>
</reference>
<dbReference type="InterPro" id="IPR039715">
    <property type="entry name" value="ZCCHC10"/>
</dbReference>
<dbReference type="OrthoDB" id="437973at2759"/>
<evidence type="ECO:0000256" key="1">
    <source>
        <dbReference type="SAM" id="MobiDB-lite"/>
    </source>
</evidence>
<dbReference type="PANTHER" id="PTHR13491:SF0">
    <property type="entry name" value="ZINC FINGER CCHC DOMAIN-CONTAINING PROTEIN 10"/>
    <property type="match status" value="1"/>
</dbReference>
<feature type="region of interest" description="Disordered" evidence="1">
    <location>
        <begin position="60"/>
        <end position="137"/>
    </location>
</feature>
<sequence length="137" mass="14518">MTIGTPSTYAGNRSGDSSANAQCQKCLQQGHWTYECTGKRKYLHRTSRTAQLKKRIKEIEAKANGETIAKDVKRKGGKDKKRRKKSSSKHASSSGSSSDDSSDSSSSDSDSSSSSSDSSTSLSSSSSSSTSSLSDDD</sequence>
<protein>
    <recommendedName>
        <fullName evidence="4">Zinc finger CCHC domain-containing protein 10</fullName>
    </recommendedName>
</protein>
<dbReference type="AlphaFoldDB" id="A0A9P0AN03"/>
<dbReference type="GO" id="GO:0008270">
    <property type="term" value="F:zinc ion binding"/>
    <property type="evidence" value="ECO:0007669"/>
    <property type="project" value="InterPro"/>
</dbReference>
<evidence type="ECO:0008006" key="4">
    <source>
        <dbReference type="Google" id="ProtNLM"/>
    </source>
</evidence>
<accession>A0A9P0AN03</accession>
<gene>
    <name evidence="2" type="ORF">BEMITA_LOCUS13074</name>
</gene>
<evidence type="ECO:0000313" key="2">
    <source>
        <dbReference type="EMBL" id="CAH0394819.1"/>
    </source>
</evidence>
<keyword evidence="3" id="KW-1185">Reference proteome</keyword>
<dbReference type="KEGG" id="btab:109030291"/>
<feature type="compositionally biased region" description="Basic residues" evidence="1">
    <location>
        <begin position="72"/>
        <end position="88"/>
    </location>
</feature>
<feature type="region of interest" description="Disordered" evidence="1">
    <location>
        <begin position="1"/>
        <end position="21"/>
    </location>
</feature>